<dbReference type="Proteomes" id="UP000094869">
    <property type="component" value="Unassembled WGS sequence"/>
</dbReference>
<organism evidence="2 3">
    <name type="scientific">Eisenbergiella tayi</name>
    <dbReference type="NCBI Taxonomy" id="1432052"/>
    <lineage>
        <taxon>Bacteria</taxon>
        <taxon>Bacillati</taxon>
        <taxon>Bacillota</taxon>
        <taxon>Clostridia</taxon>
        <taxon>Lachnospirales</taxon>
        <taxon>Lachnospiraceae</taxon>
        <taxon>Eisenbergiella</taxon>
    </lineage>
</organism>
<evidence type="ECO:0008006" key="4">
    <source>
        <dbReference type="Google" id="ProtNLM"/>
    </source>
</evidence>
<name>A0ABX3A7G4_9FIRM</name>
<keyword evidence="1" id="KW-1133">Transmembrane helix</keyword>
<protein>
    <recommendedName>
        <fullName evidence="4">Hydrolase</fullName>
    </recommendedName>
</protein>
<sequence>MSAAEYRKIIAVDFDGTLAVTQFPTIIEPKWNEIAICKALKKQGCILILWTCRCGEDLTAAVEWCKEHGLEFDYINENVPENVEKWGNDSRKIFAHEYIDDKATNPVKERAWIRRLRKAKAEKLIPAAIAVVSIFAAYGVIAALNLLF</sequence>
<keyword evidence="1" id="KW-0472">Membrane</keyword>
<gene>
    <name evidence="2" type="ORF">BEI63_30445</name>
</gene>
<evidence type="ECO:0000313" key="3">
    <source>
        <dbReference type="Proteomes" id="UP000094869"/>
    </source>
</evidence>
<dbReference type="Gene3D" id="3.40.50.1000">
    <property type="entry name" value="HAD superfamily/HAD-like"/>
    <property type="match status" value="1"/>
</dbReference>
<comment type="caution">
    <text evidence="2">The sequence shown here is derived from an EMBL/GenBank/DDBJ whole genome shotgun (WGS) entry which is preliminary data.</text>
</comment>
<dbReference type="InterPro" id="IPR036412">
    <property type="entry name" value="HAD-like_sf"/>
</dbReference>
<dbReference type="EMBL" id="MEHD01000054">
    <property type="protein sequence ID" value="ODR45065.1"/>
    <property type="molecule type" value="Genomic_DNA"/>
</dbReference>
<dbReference type="SUPFAM" id="SSF56784">
    <property type="entry name" value="HAD-like"/>
    <property type="match status" value="1"/>
</dbReference>
<feature type="transmembrane region" description="Helical" evidence="1">
    <location>
        <begin position="124"/>
        <end position="147"/>
    </location>
</feature>
<evidence type="ECO:0000256" key="1">
    <source>
        <dbReference type="SAM" id="Phobius"/>
    </source>
</evidence>
<evidence type="ECO:0000313" key="2">
    <source>
        <dbReference type="EMBL" id="ODR45065.1"/>
    </source>
</evidence>
<proteinExistence type="predicted"/>
<accession>A0ABX3A7G4</accession>
<dbReference type="InterPro" id="IPR023214">
    <property type="entry name" value="HAD_sf"/>
</dbReference>
<keyword evidence="3" id="KW-1185">Reference proteome</keyword>
<keyword evidence="1" id="KW-0812">Transmembrane</keyword>
<dbReference type="RefSeq" id="WP_069408896.1">
    <property type="nucleotide sequence ID" value="NZ_MEHD01000054.1"/>
</dbReference>
<reference evidence="2 3" key="1">
    <citation type="submission" date="2016-08" db="EMBL/GenBank/DDBJ databases">
        <title>Characterization of Isolates of Eisenbergiella tayi Derived from Blood Cultures, Using Whole Genome Sequencing.</title>
        <authorList>
            <person name="Bernier A.-M."/>
            <person name="Burdz T."/>
            <person name="Wiebe D."/>
            <person name="Bernard K."/>
        </authorList>
    </citation>
    <scope>NUCLEOTIDE SEQUENCE [LARGE SCALE GENOMIC DNA]</scope>
    <source>
        <strain evidence="2 3">NML120146</strain>
    </source>
</reference>